<keyword evidence="7 13" id="KW-0349">Heme</keyword>
<dbReference type="InterPro" id="IPR004559">
    <property type="entry name" value="HemW-like"/>
</dbReference>
<evidence type="ECO:0000256" key="5">
    <source>
        <dbReference type="ARBA" id="ARBA00022485"/>
    </source>
</evidence>
<dbReference type="PANTHER" id="PTHR13932">
    <property type="entry name" value="COPROPORPHYRINIGEN III OXIDASE"/>
    <property type="match status" value="1"/>
</dbReference>
<keyword evidence="9 13" id="KW-0479">Metal-binding</keyword>
<dbReference type="NCBIfam" id="TIGR00539">
    <property type="entry name" value="hemN_rel"/>
    <property type="match status" value="1"/>
</dbReference>
<dbReference type="SUPFAM" id="SSF102114">
    <property type="entry name" value="Radical SAM enzymes"/>
    <property type="match status" value="1"/>
</dbReference>
<organism evidence="15 16">
    <name type="scientific">Photobacterium sanctipauli</name>
    <dbReference type="NCBI Taxonomy" id="1342794"/>
    <lineage>
        <taxon>Bacteria</taxon>
        <taxon>Pseudomonadati</taxon>
        <taxon>Pseudomonadota</taxon>
        <taxon>Gammaproteobacteria</taxon>
        <taxon>Vibrionales</taxon>
        <taxon>Vibrionaceae</taxon>
        <taxon>Photobacterium</taxon>
    </lineage>
</organism>
<evidence type="ECO:0000256" key="6">
    <source>
        <dbReference type="ARBA" id="ARBA00022490"/>
    </source>
</evidence>
<dbReference type="FunFam" id="3.20.20.70:FF:000124">
    <property type="entry name" value="Heme chaperone HemW"/>
    <property type="match status" value="1"/>
</dbReference>
<keyword evidence="11 13" id="KW-0411">Iron-sulfur</keyword>
<dbReference type="InterPro" id="IPR007197">
    <property type="entry name" value="rSAM"/>
</dbReference>
<dbReference type="GO" id="GO:0046872">
    <property type="term" value="F:metal ion binding"/>
    <property type="evidence" value="ECO:0007669"/>
    <property type="project" value="UniProtKB-UniRule"/>
</dbReference>
<evidence type="ECO:0000256" key="7">
    <source>
        <dbReference type="ARBA" id="ARBA00022617"/>
    </source>
</evidence>
<dbReference type="PANTHER" id="PTHR13932:SF5">
    <property type="entry name" value="RADICAL S-ADENOSYL METHIONINE DOMAIN-CONTAINING PROTEIN 1, MITOCHONDRIAL"/>
    <property type="match status" value="1"/>
</dbReference>
<evidence type="ECO:0000256" key="13">
    <source>
        <dbReference type="RuleBase" id="RU364116"/>
    </source>
</evidence>
<dbReference type="OrthoDB" id="9808022at2"/>
<gene>
    <name evidence="15" type="ORF">C9I98_16000</name>
</gene>
<evidence type="ECO:0000256" key="8">
    <source>
        <dbReference type="ARBA" id="ARBA00022691"/>
    </source>
</evidence>
<keyword evidence="5 13" id="KW-0004">4Fe-4S</keyword>
<dbReference type="Proteomes" id="UP000241771">
    <property type="component" value="Unassembled WGS sequence"/>
</dbReference>
<dbReference type="AlphaFoldDB" id="A0A2T3NQS3"/>
<dbReference type="InterPro" id="IPR058240">
    <property type="entry name" value="rSAM_sf"/>
</dbReference>
<evidence type="ECO:0000256" key="1">
    <source>
        <dbReference type="ARBA" id="ARBA00001966"/>
    </source>
</evidence>
<accession>A0A2T3NQS3</accession>
<comment type="similarity">
    <text evidence="3">Belongs to the anaerobic coproporphyrinogen-III oxidase family. HemW subfamily.</text>
</comment>
<evidence type="ECO:0000313" key="15">
    <source>
        <dbReference type="EMBL" id="PSW18567.1"/>
    </source>
</evidence>
<dbReference type="GO" id="GO:0005737">
    <property type="term" value="C:cytoplasm"/>
    <property type="evidence" value="ECO:0007669"/>
    <property type="project" value="UniProtKB-SubCell"/>
</dbReference>
<evidence type="ECO:0000256" key="11">
    <source>
        <dbReference type="ARBA" id="ARBA00023014"/>
    </source>
</evidence>
<dbReference type="PROSITE" id="PS51918">
    <property type="entry name" value="RADICAL_SAM"/>
    <property type="match status" value="1"/>
</dbReference>
<dbReference type="Pfam" id="PF04055">
    <property type="entry name" value="Radical_SAM"/>
    <property type="match status" value="1"/>
</dbReference>
<dbReference type="GO" id="GO:0006779">
    <property type="term" value="P:porphyrin-containing compound biosynthetic process"/>
    <property type="evidence" value="ECO:0007669"/>
    <property type="project" value="InterPro"/>
</dbReference>
<feature type="domain" description="Radical SAM core" evidence="14">
    <location>
        <begin position="1"/>
        <end position="241"/>
    </location>
</feature>
<dbReference type="InterPro" id="IPR034505">
    <property type="entry name" value="Coproporphyrinogen-III_oxidase"/>
</dbReference>
<keyword evidence="12 13" id="KW-0143">Chaperone</keyword>
<keyword evidence="6 13" id="KW-0963">Cytoplasm</keyword>
<dbReference type="InterPro" id="IPR006638">
    <property type="entry name" value="Elp3/MiaA/NifB-like_rSAM"/>
</dbReference>
<keyword evidence="10 13" id="KW-0408">Iron</keyword>
<dbReference type="SFLD" id="SFLDG01082">
    <property type="entry name" value="B12-binding_domain_containing"/>
    <property type="match status" value="1"/>
</dbReference>
<dbReference type="SFLD" id="SFLDS00029">
    <property type="entry name" value="Radical_SAM"/>
    <property type="match status" value="1"/>
</dbReference>
<name>A0A2T3NQS3_9GAMM</name>
<dbReference type="GO" id="GO:0051539">
    <property type="term" value="F:4 iron, 4 sulfur cluster binding"/>
    <property type="evidence" value="ECO:0007669"/>
    <property type="project" value="UniProtKB-UniRule"/>
</dbReference>
<evidence type="ECO:0000256" key="12">
    <source>
        <dbReference type="ARBA" id="ARBA00023186"/>
    </source>
</evidence>
<dbReference type="SFLD" id="SFLDF00288">
    <property type="entry name" value="HemN-like__clustered_with_nucl"/>
    <property type="match status" value="1"/>
</dbReference>
<dbReference type="Pfam" id="PF06969">
    <property type="entry name" value="HemN_C"/>
    <property type="match status" value="1"/>
</dbReference>
<evidence type="ECO:0000259" key="14">
    <source>
        <dbReference type="PROSITE" id="PS51918"/>
    </source>
</evidence>
<evidence type="ECO:0000256" key="4">
    <source>
        <dbReference type="ARBA" id="ARBA00017228"/>
    </source>
</evidence>
<evidence type="ECO:0000256" key="10">
    <source>
        <dbReference type="ARBA" id="ARBA00023004"/>
    </source>
</evidence>
<dbReference type="Gene3D" id="3.20.20.70">
    <property type="entry name" value="Aldolase class I"/>
    <property type="match status" value="1"/>
</dbReference>
<comment type="function">
    <text evidence="13">Probably acts as a heme chaperone, transferring heme to an unknown acceptor. Binds one molecule of heme per monomer, possibly covalently. Binds 1 [4Fe-4S] cluster. The cluster is coordinated with 3 cysteines and an exchangeable S-adenosyl-L-methionine.</text>
</comment>
<keyword evidence="16" id="KW-1185">Reference proteome</keyword>
<reference evidence="15 16" key="1">
    <citation type="submission" date="2018-01" db="EMBL/GenBank/DDBJ databases">
        <title>Whole genome sequencing of Histamine producing bacteria.</title>
        <authorList>
            <person name="Butler K."/>
        </authorList>
    </citation>
    <scope>NUCLEOTIDE SEQUENCE [LARGE SCALE GENOMIC DNA]</scope>
    <source>
        <strain evidence="15 16">DSM 100436</strain>
    </source>
</reference>
<evidence type="ECO:0000256" key="3">
    <source>
        <dbReference type="ARBA" id="ARBA00006100"/>
    </source>
</evidence>
<dbReference type="SFLD" id="SFLDG01065">
    <property type="entry name" value="anaerobic_coproporphyrinogen-I"/>
    <property type="match status" value="1"/>
</dbReference>
<evidence type="ECO:0000256" key="2">
    <source>
        <dbReference type="ARBA" id="ARBA00004496"/>
    </source>
</evidence>
<keyword evidence="8 13" id="KW-0949">S-adenosyl-L-methionine</keyword>
<comment type="caution">
    <text evidence="15">The sequence shown here is derived from an EMBL/GenBank/DDBJ whole genome shotgun (WGS) entry which is preliminary data.</text>
</comment>
<dbReference type="SMART" id="SM00729">
    <property type="entry name" value="Elp3"/>
    <property type="match status" value="1"/>
</dbReference>
<protein>
    <recommendedName>
        <fullName evidence="4 13">Heme chaperone HemW</fullName>
    </recommendedName>
</protein>
<comment type="cofactor">
    <cofactor evidence="1">
        <name>[4Fe-4S] cluster</name>
        <dbReference type="ChEBI" id="CHEBI:49883"/>
    </cofactor>
</comment>
<comment type="subcellular location">
    <subcellularLocation>
        <location evidence="2 13">Cytoplasm</location>
    </subcellularLocation>
</comment>
<proteinExistence type="inferred from homology"/>
<evidence type="ECO:0000313" key="16">
    <source>
        <dbReference type="Proteomes" id="UP000241771"/>
    </source>
</evidence>
<dbReference type="InterPro" id="IPR013785">
    <property type="entry name" value="Aldolase_TIM"/>
</dbReference>
<evidence type="ECO:0000256" key="9">
    <source>
        <dbReference type="ARBA" id="ARBA00022723"/>
    </source>
</evidence>
<dbReference type="RefSeq" id="WP_036825906.1">
    <property type="nucleotide sequence ID" value="NZ_JGVO01000691.1"/>
</dbReference>
<dbReference type="SFLD" id="SFLDF00562">
    <property type="entry name" value="HemN-like__clustered_with_heat"/>
    <property type="match status" value="1"/>
</dbReference>
<dbReference type="InterPro" id="IPR010723">
    <property type="entry name" value="HemN_C"/>
</dbReference>
<dbReference type="EMBL" id="PYMA01000010">
    <property type="protein sequence ID" value="PSW18567.1"/>
    <property type="molecule type" value="Genomic_DNA"/>
</dbReference>
<sequence length="388" mass="43438">MLVPPPLSLYIHIPWCVQKCPYCDFNSHALKAEIPELDYIDALIEDLDTDLAAYNLQQDNRKLHSIFIGGGTPSLISAPEIGRLLEAVSQRIPFSDDIEITMEANPGTVEAGRFTAYREVGVNRISIGIQSFQDEKLKRLGRIHGSQEAIKAAQLATEAGLNSFNIDLMHGLPDQSVADALSDLKQAIALNPPHLSWYQLTIEPNTLFYSKPPVLPDDDDLWDIFEQGHQLLAEAGYVQYEISGYSKPGLQCRHNLNYWRFGDYLGIGCGAHGKISFADGTITRTVKVKHPRGYLNPAKPYLDQATSVAASERPFEFFMNRFRLLESCPKQDYIDRTGLPVSTIEQPIEWALGKGYLEDLGTEWQITEHGKLFLNDLLAAFVDEGDQQ</sequence>
<dbReference type="CDD" id="cd01335">
    <property type="entry name" value="Radical_SAM"/>
    <property type="match status" value="1"/>
</dbReference>
<dbReference type="GO" id="GO:0004109">
    <property type="term" value="F:coproporphyrinogen oxidase activity"/>
    <property type="evidence" value="ECO:0007669"/>
    <property type="project" value="InterPro"/>
</dbReference>